<dbReference type="AlphaFoldDB" id="A0A8J2K1N0"/>
<dbReference type="OrthoDB" id="40334at2759"/>
<protein>
    <submittedName>
        <fullName evidence="4">Uncharacterized protein</fullName>
    </submittedName>
</protein>
<evidence type="ECO:0000313" key="4">
    <source>
        <dbReference type="EMBL" id="CAG7729494.1"/>
    </source>
</evidence>
<evidence type="ECO:0000313" key="5">
    <source>
        <dbReference type="Proteomes" id="UP000708208"/>
    </source>
</evidence>
<dbReference type="Pfam" id="PF13911">
    <property type="entry name" value="AhpC-TSA_2"/>
    <property type="match status" value="1"/>
</dbReference>
<name>A0A8J2K1N0_9HEXA</name>
<comment type="caution">
    <text evidence="4">The sequence shown here is derived from an EMBL/GenBank/DDBJ whole genome shotgun (WGS) entry which is preliminary data.</text>
</comment>
<gene>
    <name evidence="4" type="ORF">AFUS01_LOCUS18205</name>
</gene>
<evidence type="ECO:0000256" key="1">
    <source>
        <dbReference type="ARBA" id="ARBA00004496"/>
    </source>
</evidence>
<keyword evidence="5" id="KW-1185">Reference proteome</keyword>
<dbReference type="GO" id="GO:0001516">
    <property type="term" value="P:prostaglandin biosynthetic process"/>
    <property type="evidence" value="ECO:0007669"/>
    <property type="project" value="TreeGrafter"/>
</dbReference>
<dbReference type="GO" id="GO:0047017">
    <property type="term" value="F:prostaglandin F synthase activity"/>
    <property type="evidence" value="ECO:0007669"/>
    <property type="project" value="TreeGrafter"/>
</dbReference>
<keyword evidence="2" id="KW-0963">Cytoplasm</keyword>
<accession>A0A8J2K1N0</accession>
<evidence type="ECO:0000256" key="3">
    <source>
        <dbReference type="ARBA" id="ARBA00023002"/>
    </source>
</evidence>
<dbReference type="PANTHER" id="PTHR28630">
    <property type="match status" value="1"/>
</dbReference>
<evidence type="ECO:0000256" key="2">
    <source>
        <dbReference type="ARBA" id="ARBA00022490"/>
    </source>
</evidence>
<organism evidence="4 5">
    <name type="scientific">Allacma fusca</name>
    <dbReference type="NCBI Taxonomy" id="39272"/>
    <lineage>
        <taxon>Eukaryota</taxon>
        <taxon>Metazoa</taxon>
        <taxon>Ecdysozoa</taxon>
        <taxon>Arthropoda</taxon>
        <taxon>Hexapoda</taxon>
        <taxon>Collembola</taxon>
        <taxon>Symphypleona</taxon>
        <taxon>Sminthuridae</taxon>
        <taxon>Allacma</taxon>
    </lineage>
</organism>
<dbReference type="PANTHER" id="PTHR28630:SF29">
    <property type="entry name" value="PROSTAMIDE_PROSTAGLANDIN F SYNTHASE"/>
    <property type="match status" value="1"/>
</dbReference>
<dbReference type="InterPro" id="IPR032801">
    <property type="entry name" value="PXL2A/B/C"/>
</dbReference>
<proteinExistence type="predicted"/>
<comment type="subcellular location">
    <subcellularLocation>
        <location evidence="1">Cytoplasm</location>
    </subcellularLocation>
</comment>
<dbReference type="Proteomes" id="UP000708208">
    <property type="component" value="Unassembled WGS sequence"/>
</dbReference>
<dbReference type="GO" id="GO:0005737">
    <property type="term" value="C:cytoplasm"/>
    <property type="evidence" value="ECO:0007669"/>
    <property type="project" value="UniProtKB-SubCell"/>
</dbReference>
<dbReference type="EMBL" id="CAJVCH010179319">
    <property type="protein sequence ID" value="CAG7729494.1"/>
    <property type="molecule type" value="Genomic_DNA"/>
</dbReference>
<keyword evidence="3" id="KW-0560">Oxidoreductase</keyword>
<reference evidence="4" key="1">
    <citation type="submission" date="2021-06" db="EMBL/GenBank/DDBJ databases">
        <authorList>
            <person name="Hodson N. C."/>
            <person name="Mongue J. A."/>
            <person name="Jaron S. K."/>
        </authorList>
    </citation>
    <scope>NUCLEOTIDE SEQUENCE</scope>
</reference>
<sequence length="199" mass="22684">MDALWFLKKKNDKLEEAEGVTSQQPKGLRKKWPMLKVAPELTKLVKVQIRKLPTMEWISAKSFWQDSPAVLARGVRLIGIGFEEVGWEEFLEQGFFSGELYLDTERVAYKALGMVNMGPVALWTVLCMPRFWNLMLQEDNVPYNQEGDAYQNGGCAVISEGGKQVLLLYKDHKPFCTYHTTNIAKVFGIEYPGEDETKA</sequence>